<accession>A0A387BEV7</accession>
<dbReference type="OrthoDB" id="2149806at2"/>
<dbReference type="RefSeq" id="WP_120772488.1">
    <property type="nucleotide sequence ID" value="NZ_CP032627.1"/>
</dbReference>
<name>A0A387BEV7_9LACT</name>
<keyword evidence="3" id="KW-1185">Reference proteome</keyword>
<evidence type="ECO:0000259" key="1">
    <source>
        <dbReference type="Pfam" id="PF13460"/>
    </source>
</evidence>
<dbReference type="EMBL" id="CP032627">
    <property type="protein sequence ID" value="AYG01108.1"/>
    <property type="molecule type" value="Genomic_DNA"/>
</dbReference>
<organism evidence="2 3">
    <name type="scientific">Lactococcus allomyrinae</name>
    <dbReference type="NCBI Taxonomy" id="2419773"/>
    <lineage>
        <taxon>Bacteria</taxon>
        <taxon>Bacillati</taxon>
        <taxon>Bacillota</taxon>
        <taxon>Bacilli</taxon>
        <taxon>Lactobacillales</taxon>
        <taxon>Streptococcaceae</taxon>
        <taxon>Lactococcus</taxon>
    </lineage>
</organism>
<reference evidence="2 3" key="1">
    <citation type="submission" date="2018-09" db="EMBL/GenBank/DDBJ databases">
        <title>Genome sequencing of strain 1JSPR-7.</title>
        <authorList>
            <person name="Heo J."/>
            <person name="Kim S.-J."/>
            <person name="Kwon S.-W."/>
        </authorList>
    </citation>
    <scope>NUCLEOTIDE SEQUENCE [LARGE SCALE GENOMIC DNA]</scope>
    <source>
        <strain evidence="2 3">1JSPR-7</strain>
    </source>
</reference>
<dbReference type="KEGG" id="lact:D7I46_08395"/>
<evidence type="ECO:0000313" key="3">
    <source>
        <dbReference type="Proteomes" id="UP000269374"/>
    </source>
</evidence>
<dbReference type="SUPFAM" id="SSF51735">
    <property type="entry name" value="NAD(P)-binding Rossmann-fold domains"/>
    <property type="match status" value="1"/>
</dbReference>
<dbReference type="Gene3D" id="3.40.50.720">
    <property type="entry name" value="NAD(P)-binding Rossmann-like Domain"/>
    <property type="match status" value="1"/>
</dbReference>
<dbReference type="InterPro" id="IPR036291">
    <property type="entry name" value="NAD(P)-bd_dom_sf"/>
</dbReference>
<protein>
    <submittedName>
        <fullName evidence="2">Nucleoside-diphosphate sugar epimerase</fullName>
    </submittedName>
</protein>
<dbReference type="AlphaFoldDB" id="A0A387BEV7"/>
<evidence type="ECO:0000313" key="2">
    <source>
        <dbReference type="EMBL" id="AYG01108.1"/>
    </source>
</evidence>
<dbReference type="PANTHER" id="PTHR43162">
    <property type="match status" value="1"/>
</dbReference>
<dbReference type="InterPro" id="IPR051604">
    <property type="entry name" value="Ergot_Alk_Oxidoreductase"/>
</dbReference>
<dbReference type="Pfam" id="PF13460">
    <property type="entry name" value="NAD_binding_10"/>
    <property type="match status" value="1"/>
</dbReference>
<gene>
    <name evidence="2" type="ORF">D7I46_08395</name>
</gene>
<sequence length="292" mass="32384">MKITLLGSLGNINQHYIPRLIAEGHEVVVISSKADRATEIEKMGAHAAIGSNRDLEFLINTFKGSDVVYLMVSGGIPAQDMAKDAQILGEIYSQAVNISGVKKVVNLSSVGADDKEAGILYSYHFIEEALNTLEGVNVRHVRPVGFYTNLFSELATIKASQTIFEPVAIDTVRAWVDPTDIADVVYESLTQSFTDKSVQYVVSDWVTGNDWIQSLRTVGLEVTYQQVTVETVEDTMRKSGFSESNAADFAQLNRAQQNPEQFYKAIKNSDYHLGKVKVADFAKIFIKKYQNQ</sequence>
<dbReference type="Proteomes" id="UP000269374">
    <property type="component" value="Chromosome"/>
</dbReference>
<proteinExistence type="predicted"/>
<dbReference type="PANTHER" id="PTHR43162:SF1">
    <property type="entry name" value="PRESTALK A DIFFERENTIATION PROTEIN A"/>
    <property type="match status" value="1"/>
</dbReference>
<dbReference type="InterPro" id="IPR016040">
    <property type="entry name" value="NAD(P)-bd_dom"/>
</dbReference>
<dbReference type="Gene3D" id="3.90.25.10">
    <property type="entry name" value="UDP-galactose 4-epimerase, domain 1"/>
    <property type="match status" value="1"/>
</dbReference>
<feature type="domain" description="NAD(P)-binding" evidence="1">
    <location>
        <begin position="7"/>
        <end position="118"/>
    </location>
</feature>